<dbReference type="OrthoDB" id="10259640at2759"/>
<evidence type="ECO:0000313" key="2">
    <source>
        <dbReference type="EMBL" id="KDO16298.1"/>
    </source>
</evidence>
<dbReference type="Proteomes" id="UP000030745">
    <property type="component" value="Unassembled WGS sequence"/>
</dbReference>
<dbReference type="KEGG" id="spar:SPRG_18170"/>
<dbReference type="RefSeq" id="XP_012212996.1">
    <property type="nucleotide sequence ID" value="XM_012357606.1"/>
</dbReference>
<accession>A0A067BDX2</accession>
<feature type="compositionally biased region" description="Basic and acidic residues" evidence="1">
    <location>
        <begin position="45"/>
        <end position="55"/>
    </location>
</feature>
<dbReference type="STRING" id="695850.A0A067BDX2"/>
<dbReference type="EMBL" id="KK584207">
    <property type="protein sequence ID" value="KDO16298.1"/>
    <property type="molecule type" value="Genomic_DNA"/>
</dbReference>
<sequence>SFGLTVPPKVTLPVKTNGKEGKRKREDKYSKSGHAFSAENPYGKRAKDDKRQFAH</sequence>
<dbReference type="GeneID" id="24139696"/>
<feature type="non-terminal residue" evidence="2">
    <location>
        <position position="1"/>
    </location>
</feature>
<dbReference type="AlphaFoldDB" id="A0A067BDX2"/>
<gene>
    <name evidence="2" type="ORF">SPRG_18170</name>
</gene>
<evidence type="ECO:0000313" key="3">
    <source>
        <dbReference type="Proteomes" id="UP000030745"/>
    </source>
</evidence>
<proteinExistence type="predicted"/>
<organism evidence="2 3">
    <name type="scientific">Saprolegnia parasitica (strain CBS 223.65)</name>
    <dbReference type="NCBI Taxonomy" id="695850"/>
    <lineage>
        <taxon>Eukaryota</taxon>
        <taxon>Sar</taxon>
        <taxon>Stramenopiles</taxon>
        <taxon>Oomycota</taxon>
        <taxon>Saprolegniomycetes</taxon>
        <taxon>Saprolegniales</taxon>
        <taxon>Saprolegniaceae</taxon>
        <taxon>Saprolegnia</taxon>
    </lineage>
</organism>
<protein>
    <submittedName>
        <fullName evidence="2">Uncharacterized protein</fullName>
    </submittedName>
</protein>
<feature type="region of interest" description="Disordered" evidence="1">
    <location>
        <begin position="1"/>
        <end position="55"/>
    </location>
</feature>
<feature type="compositionally biased region" description="Basic and acidic residues" evidence="1">
    <location>
        <begin position="17"/>
        <end position="30"/>
    </location>
</feature>
<name>A0A067BDX2_SAPPC</name>
<keyword evidence="3" id="KW-1185">Reference proteome</keyword>
<dbReference type="VEuPathDB" id="FungiDB:SPRG_18170"/>
<reference evidence="2 3" key="1">
    <citation type="journal article" date="2013" name="PLoS Genet.">
        <title>Distinctive expansion of potential virulence genes in the genome of the oomycete fish pathogen Saprolegnia parasitica.</title>
        <authorList>
            <person name="Jiang R.H."/>
            <person name="de Bruijn I."/>
            <person name="Haas B.J."/>
            <person name="Belmonte R."/>
            <person name="Lobach L."/>
            <person name="Christie J."/>
            <person name="van den Ackerveken G."/>
            <person name="Bottin A."/>
            <person name="Bulone V."/>
            <person name="Diaz-Moreno S.M."/>
            <person name="Dumas B."/>
            <person name="Fan L."/>
            <person name="Gaulin E."/>
            <person name="Govers F."/>
            <person name="Grenville-Briggs L.J."/>
            <person name="Horner N.R."/>
            <person name="Levin J.Z."/>
            <person name="Mammella M."/>
            <person name="Meijer H.J."/>
            <person name="Morris P."/>
            <person name="Nusbaum C."/>
            <person name="Oome S."/>
            <person name="Phillips A.J."/>
            <person name="van Rooyen D."/>
            <person name="Rzeszutek E."/>
            <person name="Saraiva M."/>
            <person name="Secombes C.J."/>
            <person name="Seidl M.F."/>
            <person name="Snel B."/>
            <person name="Stassen J.H."/>
            <person name="Sykes S."/>
            <person name="Tripathy S."/>
            <person name="van den Berg H."/>
            <person name="Vega-Arreguin J.C."/>
            <person name="Wawra S."/>
            <person name="Young S.K."/>
            <person name="Zeng Q."/>
            <person name="Dieguez-Uribeondo J."/>
            <person name="Russ C."/>
            <person name="Tyler B.M."/>
            <person name="van West P."/>
        </authorList>
    </citation>
    <scope>NUCLEOTIDE SEQUENCE [LARGE SCALE GENOMIC DNA]</scope>
    <source>
        <strain evidence="2 3">CBS 223.65</strain>
    </source>
</reference>
<evidence type="ECO:0000256" key="1">
    <source>
        <dbReference type="SAM" id="MobiDB-lite"/>
    </source>
</evidence>